<proteinExistence type="inferred from homology"/>
<dbReference type="GO" id="GO:0045489">
    <property type="term" value="P:pectin biosynthetic process"/>
    <property type="evidence" value="ECO:0007669"/>
    <property type="project" value="UniProtKB-UniPathway"/>
</dbReference>
<evidence type="ECO:0000256" key="1">
    <source>
        <dbReference type="ARBA" id="ARBA00004877"/>
    </source>
</evidence>
<dbReference type="InParanoid" id="A0A7N2M3D1"/>
<dbReference type="Proteomes" id="UP000594261">
    <property type="component" value="Chromosome 7"/>
</dbReference>
<dbReference type="GO" id="GO:0071555">
    <property type="term" value="P:cell wall organization"/>
    <property type="evidence" value="ECO:0007669"/>
    <property type="project" value="UniProtKB-KW"/>
</dbReference>
<feature type="region of interest" description="Disordered" evidence="6">
    <location>
        <begin position="1"/>
        <end position="82"/>
    </location>
</feature>
<dbReference type="AlphaFoldDB" id="A0A7N2M3D1"/>
<reference evidence="7 8" key="1">
    <citation type="journal article" date="2016" name="G3 (Bethesda)">
        <title>First Draft Assembly and Annotation of the Genome of a California Endemic Oak Quercus lobata Nee (Fagaceae).</title>
        <authorList>
            <person name="Sork V.L."/>
            <person name="Fitz-Gibbon S.T."/>
            <person name="Puiu D."/>
            <person name="Crepeau M."/>
            <person name="Gugger P.F."/>
            <person name="Sherman R."/>
            <person name="Stevens K."/>
            <person name="Langley C.H."/>
            <person name="Pellegrini M."/>
            <person name="Salzberg S.L."/>
        </authorList>
    </citation>
    <scope>NUCLEOTIDE SEQUENCE [LARGE SCALE GENOMIC DNA]</scope>
    <source>
        <strain evidence="7 8">cv. SW786</strain>
    </source>
</reference>
<dbReference type="GO" id="GO:0047262">
    <property type="term" value="F:polygalacturonate 4-alpha-galacturonosyltransferase activity"/>
    <property type="evidence" value="ECO:0007669"/>
    <property type="project" value="InterPro"/>
</dbReference>
<comment type="pathway">
    <text evidence="1 5">Glycan metabolism; pectin biosynthesis.</text>
</comment>
<accession>A0A7N2M3D1</accession>
<keyword evidence="4" id="KW-0808">Transferase</keyword>
<dbReference type="InterPro" id="IPR002495">
    <property type="entry name" value="Glyco_trans_8"/>
</dbReference>
<dbReference type="SUPFAM" id="SSF53448">
    <property type="entry name" value="Nucleotide-diphospho-sugar transferases"/>
    <property type="match status" value="1"/>
</dbReference>
<feature type="compositionally biased region" description="Basic and acidic residues" evidence="6">
    <location>
        <begin position="39"/>
        <end position="56"/>
    </location>
</feature>
<dbReference type="GO" id="GO:0000139">
    <property type="term" value="C:Golgi membrane"/>
    <property type="evidence" value="ECO:0007669"/>
    <property type="project" value="UniProtKB-SubCell"/>
</dbReference>
<dbReference type="EMBL" id="LRBV02000007">
    <property type="status" value="NOT_ANNOTATED_CDS"/>
    <property type="molecule type" value="Genomic_DNA"/>
</dbReference>
<evidence type="ECO:0000256" key="2">
    <source>
        <dbReference type="ARBA" id="ARBA00006351"/>
    </source>
</evidence>
<evidence type="ECO:0000313" key="8">
    <source>
        <dbReference type="Proteomes" id="UP000594261"/>
    </source>
</evidence>
<feature type="region of interest" description="Disordered" evidence="6">
    <location>
        <begin position="94"/>
        <end position="122"/>
    </location>
</feature>
<dbReference type="UniPathway" id="UPA00845"/>
<feature type="compositionally biased region" description="Low complexity" evidence="6">
    <location>
        <begin position="64"/>
        <end position="73"/>
    </location>
</feature>
<dbReference type="InterPro" id="IPR029044">
    <property type="entry name" value="Nucleotide-diphossugar_trans"/>
</dbReference>
<dbReference type="PANTHER" id="PTHR32116:SF7">
    <property type="entry name" value="GALACTURONOSYLTRANSFERASE 4-RELATED"/>
    <property type="match status" value="1"/>
</dbReference>
<sequence length="462" mass="53045">MHLESRSTRVLSTTDEEEQDQRTNLIREVTDSLEEANDSNEHHIDTTTHKDIREDTIDADDQADQSSDNASQNMGGHRFTTTHKDIGEDTIDADDQVDQSSDNASQNTQNMEIKDEQKSTQTSNAYDKLKAMEQTLAKGKQLQDDYASVVKKLRAMQPMLHSTEEQLRVHKKLTIFLIQLTAKTIPKGLHCLPLHLTIEYYTLNSSQHDFPNQEKLEDPQLYHYALFSDKESWEDPSKHVFHIVTDRLNYAAMRMWFLVNPPGKASILVQNIEEFLNASYSPVLKQLGSQSMIDYNFRAHRANSNSNLKYRNPKYLSILNHLQFYLPEIFPKLNKVLFLDDDIIVKKDLTALRSLDSKGNVNGAVETCGESFHHFDRNPNDCLTVMMMVRTRFGIKPLKDLTMERKRVEEFEETLSMLGTCAASGGLQPRVTPESQSRVSVFLHTLEQSSLYLTHYPYIKPT</sequence>
<keyword evidence="8" id="KW-1185">Reference proteome</keyword>
<keyword evidence="5" id="KW-0333">Golgi apparatus</keyword>
<evidence type="ECO:0000256" key="6">
    <source>
        <dbReference type="SAM" id="MobiDB-lite"/>
    </source>
</evidence>
<keyword evidence="5" id="KW-0961">Cell wall biogenesis/degradation</keyword>
<dbReference type="Gene3D" id="3.90.550.10">
    <property type="entry name" value="Spore Coat Polysaccharide Biosynthesis Protein SpsA, Chain A"/>
    <property type="match status" value="1"/>
</dbReference>
<protein>
    <recommendedName>
        <fullName evidence="5">Hexosyltransferase</fullName>
        <ecNumber evidence="5">2.4.1.-</ecNumber>
    </recommendedName>
</protein>
<evidence type="ECO:0000256" key="5">
    <source>
        <dbReference type="RuleBase" id="RU362027"/>
    </source>
</evidence>
<organism evidence="7 8">
    <name type="scientific">Quercus lobata</name>
    <name type="common">Valley oak</name>
    <dbReference type="NCBI Taxonomy" id="97700"/>
    <lineage>
        <taxon>Eukaryota</taxon>
        <taxon>Viridiplantae</taxon>
        <taxon>Streptophyta</taxon>
        <taxon>Embryophyta</taxon>
        <taxon>Tracheophyta</taxon>
        <taxon>Spermatophyta</taxon>
        <taxon>Magnoliopsida</taxon>
        <taxon>eudicotyledons</taxon>
        <taxon>Gunneridae</taxon>
        <taxon>Pentapetalae</taxon>
        <taxon>rosids</taxon>
        <taxon>fabids</taxon>
        <taxon>Fagales</taxon>
        <taxon>Fagaceae</taxon>
        <taxon>Quercus</taxon>
    </lineage>
</organism>
<evidence type="ECO:0000256" key="3">
    <source>
        <dbReference type="ARBA" id="ARBA00022676"/>
    </source>
</evidence>
<dbReference type="InterPro" id="IPR029993">
    <property type="entry name" value="GAUT"/>
</dbReference>
<dbReference type="EC" id="2.4.1.-" evidence="5"/>
<dbReference type="Gramene" id="QL07p001466:mrna">
    <property type="protein sequence ID" value="QL07p001466:mrna"/>
    <property type="gene ID" value="QL07p001466"/>
</dbReference>
<keyword evidence="3 5" id="KW-0328">Glycosyltransferase</keyword>
<dbReference type="Pfam" id="PF01501">
    <property type="entry name" value="Glyco_transf_8"/>
    <property type="match status" value="1"/>
</dbReference>
<evidence type="ECO:0000313" key="7">
    <source>
        <dbReference type="EnsemblPlants" id="QL07p001466:mrna"/>
    </source>
</evidence>
<dbReference type="PANTHER" id="PTHR32116">
    <property type="entry name" value="GALACTURONOSYLTRANSFERASE 4-RELATED"/>
    <property type="match status" value="1"/>
</dbReference>
<feature type="compositionally biased region" description="Polar residues" evidence="6">
    <location>
        <begin position="98"/>
        <end position="111"/>
    </location>
</feature>
<evidence type="ECO:0000256" key="4">
    <source>
        <dbReference type="ARBA" id="ARBA00022679"/>
    </source>
</evidence>
<name>A0A7N2M3D1_QUELO</name>
<dbReference type="EnsemblPlants" id="QL07p001466:mrna">
    <property type="protein sequence ID" value="QL07p001466:mrna"/>
    <property type="gene ID" value="QL07p001466"/>
</dbReference>
<reference evidence="7" key="2">
    <citation type="submission" date="2021-01" db="UniProtKB">
        <authorList>
            <consortium name="EnsemblPlants"/>
        </authorList>
    </citation>
    <scope>IDENTIFICATION</scope>
</reference>
<comment type="similarity">
    <text evidence="2 5">Belongs to the glycosyltransferase 8 family.</text>
</comment>
<comment type="subcellular location">
    <subcellularLocation>
        <location evidence="5">Golgi apparatus membrane</location>
        <topology evidence="5">Single-pass type II membrane protein</topology>
    </subcellularLocation>
</comment>